<keyword evidence="2" id="KW-0472">Membrane</keyword>
<dbReference type="Proteomes" id="UP001057455">
    <property type="component" value="Unassembled WGS sequence"/>
</dbReference>
<keyword evidence="2" id="KW-1133">Transmembrane helix</keyword>
<sequence>MFLRYSDSKREAAAPGSTPRVYSNRTLSENPNPNFAVELFIKVCKRMVNHCFNLCSIFHWTATALLLMTMSIVCSATAAAHMRSNGSDAWERTRSRNLRSCDTCISISFTLFSDAICDMALGMDMPLRRLEEAYASNDLLSRGISLSQIAFIAFDWVAQMDAETKSLWRD</sequence>
<feature type="compositionally biased region" description="Basic and acidic residues" evidence="1">
    <location>
        <begin position="1"/>
        <end position="12"/>
    </location>
</feature>
<evidence type="ECO:0000313" key="4">
    <source>
        <dbReference type="Proteomes" id="UP001057455"/>
    </source>
</evidence>
<organism evidence="3 4">
    <name type="scientific">Babesia ovis</name>
    <dbReference type="NCBI Taxonomy" id="5869"/>
    <lineage>
        <taxon>Eukaryota</taxon>
        <taxon>Sar</taxon>
        <taxon>Alveolata</taxon>
        <taxon>Apicomplexa</taxon>
        <taxon>Aconoidasida</taxon>
        <taxon>Piroplasmida</taxon>
        <taxon>Babesiidae</taxon>
        <taxon>Babesia</taxon>
    </lineage>
</organism>
<accession>A0A9W5WWE0</accession>
<evidence type="ECO:0000256" key="2">
    <source>
        <dbReference type="SAM" id="Phobius"/>
    </source>
</evidence>
<gene>
    <name evidence="3" type="ORF">BaOVIS_027060</name>
</gene>
<evidence type="ECO:0000256" key="1">
    <source>
        <dbReference type="SAM" id="MobiDB-lite"/>
    </source>
</evidence>
<name>A0A9W5WWE0_BABOV</name>
<dbReference type="AlphaFoldDB" id="A0A9W5WWE0"/>
<evidence type="ECO:0000313" key="3">
    <source>
        <dbReference type="EMBL" id="GFE55302.1"/>
    </source>
</evidence>
<comment type="caution">
    <text evidence="3">The sequence shown here is derived from an EMBL/GenBank/DDBJ whole genome shotgun (WGS) entry which is preliminary data.</text>
</comment>
<feature type="transmembrane region" description="Helical" evidence="2">
    <location>
        <begin position="57"/>
        <end position="80"/>
    </location>
</feature>
<keyword evidence="2" id="KW-0812">Transmembrane</keyword>
<protein>
    <submittedName>
        <fullName evidence="3">Uncharacterized protein</fullName>
    </submittedName>
</protein>
<reference evidence="3" key="1">
    <citation type="submission" date="2019-12" db="EMBL/GenBank/DDBJ databases">
        <title>Genome sequence of Babesia ovis.</title>
        <authorList>
            <person name="Yamagishi J."/>
            <person name="Sevinc F."/>
            <person name="Xuan X."/>
        </authorList>
    </citation>
    <scope>NUCLEOTIDE SEQUENCE</scope>
    <source>
        <strain evidence="3">Selcuk</strain>
    </source>
</reference>
<feature type="region of interest" description="Disordered" evidence="1">
    <location>
        <begin position="1"/>
        <end position="25"/>
    </location>
</feature>
<proteinExistence type="predicted"/>
<dbReference type="EMBL" id="BLIY01000018">
    <property type="protein sequence ID" value="GFE55302.1"/>
    <property type="molecule type" value="Genomic_DNA"/>
</dbReference>
<keyword evidence="4" id="KW-1185">Reference proteome</keyword>